<dbReference type="RefSeq" id="XP_024581953.1">
    <property type="nucleotide sequence ID" value="XM_024716345.1"/>
</dbReference>
<reference evidence="2" key="1">
    <citation type="submission" date="2014-09" db="EMBL/GenBank/DDBJ databases">
        <authorList>
            <person name="Sharma Rahul"/>
            <person name="Thines Marco"/>
        </authorList>
    </citation>
    <scope>NUCLEOTIDE SEQUENCE [LARGE SCALE GENOMIC DNA]</scope>
</reference>
<keyword evidence="2" id="KW-1185">Reference proteome</keyword>
<dbReference type="Proteomes" id="UP000054928">
    <property type="component" value="Unassembled WGS sequence"/>
</dbReference>
<proteinExistence type="predicted"/>
<dbReference type="AlphaFoldDB" id="A0A0P1AX24"/>
<evidence type="ECO:0000313" key="2">
    <source>
        <dbReference type="Proteomes" id="UP000054928"/>
    </source>
</evidence>
<accession>A0A0P1AX24</accession>
<evidence type="ECO:0000313" key="1">
    <source>
        <dbReference type="EMBL" id="CEG45584.1"/>
    </source>
</evidence>
<protein>
    <submittedName>
        <fullName evidence="1">Uncharacterized protein</fullName>
    </submittedName>
</protein>
<dbReference type="EMBL" id="CCYD01001583">
    <property type="protein sequence ID" value="CEG45584.1"/>
    <property type="molecule type" value="Genomic_DNA"/>
</dbReference>
<name>A0A0P1AX24_PLAHL</name>
<organism evidence="1 2">
    <name type="scientific">Plasmopara halstedii</name>
    <name type="common">Downy mildew of sunflower</name>
    <dbReference type="NCBI Taxonomy" id="4781"/>
    <lineage>
        <taxon>Eukaryota</taxon>
        <taxon>Sar</taxon>
        <taxon>Stramenopiles</taxon>
        <taxon>Oomycota</taxon>
        <taxon>Peronosporomycetes</taxon>
        <taxon>Peronosporales</taxon>
        <taxon>Peronosporaceae</taxon>
        <taxon>Plasmopara</taxon>
    </lineage>
</organism>
<sequence>MSSAKLKAECFDCRVQIAESNGRPTKIRDIRVPDNNIRTQRQKLLLNPKRIRIMSDTSQTKQSKAFRRSTKVVSVGRYVLQENGSMLETMNEYGKYRGTERIHTDVCFT</sequence>
<dbReference type="GeneID" id="36396925"/>